<dbReference type="Pfam" id="PF12654">
    <property type="entry name" value="DUF3786"/>
    <property type="match status" value="1"/>
</dbReference>
<dbReference type="RefSeq" id="WP_073612903.1">
    <property type="nucleotide sequence ID" value="NZ_FRFE01000006.1"/>
</dbReference>
<evidence type="ECO:0000256" key="3">
    <source>
        <dbReference type="ARBA" id="ARBA00023004"/>
    </source>
</evidence>
<accession>A0A1M7Y3D3</accession>
<dbReference type="STRING" id="1121416.SAMN02745220_01566"/>
<dbReference type="Gene3D" id="1.10.15.40">
    <property type="entry name" value="Electron transport complex subunit B, putative Fe-S cluster"/>
    <property type="match status" value="1"/>
</dbReference>
<keyword evidence="3" id="KW-0408">Iron</keyword>
<protein>
    <submittedName>
        <fullName evidence="6">Putative Fe-S cluster</fullName>
    </submittedName>
</protein>
<evidence type="ECO:0000259" key="5">
    <source>
        <dbReference type="PROSITE" id="PS51656"/>
    </source>
</evidence>
<sequence length="271" mass="30338">MVARNAMEIFTALNKTNCRECGEKTCLAFAGAVFTGRKSIQGCPYLSSAEKQRLGSVDDGQAKPAEDETDKELGLLISQLKNIDFAEAAARSGGRVSQGKLCIKVMGKEFRVDRDGNFSSDIHINNWVVVPYLLYVLYGKGLTPKEEWISYREVKGGRERYGLFQKRCEEDLRKIADAWPELFHDMVGIFQGREVESRFAADVSVVLLPLPRVPVMICYWRPDEGLDSTLNIYFDATVDQNIGNDGIYSLCAGLVGMFTKLAERHGFKLLN</sequence>
<dbReference type="GO" id="GO:0051539">
    <property type="term" value="F:4 iron, 4 sulfur cluster binding"/>
    <property type="evidence" value="ECO:0007669"/>
    <property type="project" value="UniProtKB-KW"/>
</dbReference>
<evidence type="ECO:0000313" key="7">
    <source>
        <dbReference type="Proteomes" id="UP000184603"/>
    </source>
</evidence>
<proteinExistence type="predicted"/>
<dbReference type="InterPro" id="IPR007202">
    <property type="entry name" value="4Fe-4S_dom"/>
</dbReference>
<evidence type="ECO:0000256" key="4">
    <source>
        <dbReference type="ARBA" id="ARBA00023014"/>
    </source>
</evidence>
<gene>
    <name evidence="6" type="ORF">SAMN02745220_01566</name>
</gene>
<evidence type="ECO:0000256" key="2">
    <source>
        <dbReference type="ARBA" id="ARBA00022723"/>
    </source>
</evidence>
<keyword evidence="1" id="KW-0004">4Fe-4S</keyword>
<reference evidence="6 7" key="1">
    <citation type="submission" date="2016-12" db="EMBL/GenBank/DDBJ databases">
        <authorList>
            <person name="Song W.-J."/>
            <person name="Kurnit D.M."/>
        </authorList>
    </citation>
    <scope>NUCLEOTIDE SEQUENCE [LARGE SCALE GENOMIC DNA]</scope>
    <source>
        <strain evidence="6 7">DSM 18488</strain>
    </source>
</reference>
<evidence type="ECO:0000256" key="1">
    <source>
        <dbReference type="ARBA" id="ARBA00022485"/>
    </source>
</evidence>
<dbReference type="AlphaFoldDB" id="A0A1M7Y3D3"/>
<evidence type="ECO:0000313" key="6">
    <source>
        <dbReference type="EMBL" id="SHO46616.1"/>
    </source>
</evidence>
<dbReference type="OrthoDB" id="9793312at2"/>
<dbReference type="Pfam" id="PF04060">
    <property type="entry name" value="FeS"/>
    <property type="match status" value="1"/>
</dbReference>
<dbReference type="InterPro" id="IPR024264">
    <property type="entry name" value="DUF3786"/>
</dbReference>
<organism evidence="6 7">
    <name type="scientific">Desulfopila aestuarii DSM 18488</name>
    <dbReference type="NCBI Taxonomy" id="1121416"/>
    <lineage>
        <taxon>Bacteria</taxon>
        <taxon>Pseudomonadati</taxon>
        <taxon>Thermodesulfobacteriota</taxon>
        <taxon>Desulfobulbia</taxon>
        <taxon>Desulfobulbales</taxon>
        <taxon>Desulfocapsaceae</taxon>
        <taxon>Desulfopila</taxon>
    </lineage>
</organism>
<keyword evidence="2" id="KW-0479">Metal-binding</keyword>
<dbReference type="Proteomes" id="UP000184603">
    <property type="component" value="Unassembled WGS sequence"/>
</dbReference>
<feature type="domain" description="4Fe-4S" evidence="5">
    <location>
        <begin position="1"/>
        <end position="60"/>
    </location>
</feature>
<dbReference type="PROSITE" id="PS51656">
    <property type="entry name" value="4FE4S"/>
    <property type="match status" value="1"/>
</dbReference>
<dbReference type="EMBL" id="FRFE01000006">
    <property type="protein sequence ID" value="SHO46616.1"/>
    <property type="molecule type" value="Genomic_DNA"/>
</dbReference>
<keyword evidence="7" id="KW-1185">Reference proteome</keyword>
<keyword evidence="4" id="KW-0411">Iron-sulfur</keyword>
<dbReference type="GO" id="GO:0046872">
    <property type="term" value="F:metal ion binding"/>
    <property type="evidence" value="ECO:0007669"/>
    <property type="project" value="UniProtKB-KW"/>
</dbReference>
<name>A0A1M7Y3D3_9BACT</name>